<feature type="transmembrane region" description="Helical" evidence="1">
    <location>
        <begin position="63"/>
        <end position="81"/>
    </location>
</feature>
<dbReference type="SMART" id="SM00267">
    <property type="entry name" value="GGDEF"/>
    <property type="match status" value="1"/>
</dbReference>
<reference evidence="5" key="1">
    <citation type="submission" date="2022-06" db="EMBL/GenBank/DDBJ databases">
        <title>Idiomarina rhizosphaerae M1R2S28.</title>
        <authorList>
            <person name="Sun J.-Q."/>
            <person name="Li L.-F."/>
        </authorList>
    </citation>
    <scope>NUCLEOTIDE SEQUENCE</scope>
    <source>
        <strain evidence="5">M1R2S28</strain>
    </source>
</reference>
<sequence length="753" mass="86124">MKDERKLIIHRKWRKPFFKRPEVILVLIYIAAAIAWELGSKALIPQLPLEAKTKYGLMQWEPWGFVALSVIFLFFYTRIWVLRLKKSRELLHNYLSNSPTVHYELRALESGFRVDWVSPNCERIMGYSPEEVMAPGWWLSNIHSNDVQVAKKTALRGLEEDQFVYEYRFRHKQGHFVWVRDELRRSGKRPLRFQGSWTNISADYIDNANINTGKLSEHGVLSGIALLDNQRRVIAVDSPFTEISGLSEAICLNSKLEELLAATDIDNVDGHFPCEQSILIVGRNAEKQRYSAILTVRESANGFPGQAAYIATLSDVTRMKLQQRQLQKLAFFNELTGLPNRNSLSLDLARLLDELPSDRLAAVIVMNVDHFHQVNDRYGHHIGDKILQRLSQRLKDAIPFGTKLYNLGGDEFAVVLNHIVEYIDIQNIILQIQAAYEPPFLLSGSERQVQLAASIGASVYPLDGYDAEKLLAQANLAMNSAKDEHNESNTYFKQELETRSYDEIQLEEDVRSVLQTEQMQLVYQPVLNMQQQMVGVEALLRWEHPDLGTLKPDQFLPQFDANGMLDTLGVWVVEHVIAQVDQWQQQDIVPGKIAINLATEQISQQLYQTVSRFIQHNPKLAKELEFDLSESSLNEPLPHTLEIIEQLHQLGITLVIDRFGKGIASMLHLKTMPVSKIKIEREFIRDLDTNERSRNLVRAVIRMTSELGLEVQAVGVENQAQLGILAEFGCQYWQGELYKLPQTADTVFTQDTN</sequence>
<evidence type="ECO:0000256" key="1">
    <source>
        <dbReference type="SAM" id="Phobius"/>
    </source>
</evidence>
<dbReference type="EMBL" id="JAMZDE010000006">
    <property type="protein sequence ID" value="MCP1339347.1"/>
    <property type="molecule type" value="Genomic_DNA"/>
</dbReference>
<dbReference type="PROSITE" id="PS50112">
    <property type="entry name" value="PAS"/>
    <property type="match status" value="1"/>
</dbReference>
<dbReference type="InterPro" id="IPR052155">
    <property type="entry name" value="Biofilm_reg_signaling"/>
</dbReference>
<accession>A0A9X2FVJ0</accession>
<dbReference type="Gene3D" id="3.30.70.270">
    <property type="match status" value="1"/>
</dbReference>
<proteinExistence type="predicted"/>
<dbReference type="SMART" id="SM00091">
    <property type="entry name" value="PAS"/>
    <property type="match status" value="2"/>
</dbReference>
<dbReference type="CDD" id="cd01949">
    <property type="entry name" value="GGDEF"/>
    <property type="match status" value="1"/>
</dbReference>
<dbReference type="InterPro" id="IPR000160">
    <property type="entry name" value="GGDEF_dom"/>
</dbReference>
<dbReference type="InterPro" id="IPR043128">
    <property type="entry name" value="Rev_trsase/Diguanyl_cyclase"/>
</dbReference>
<dbReference type="CDD" id="cd01948">
    <property type="entry name" value="EAL"/>
    <property type="match status" value="1"/>
</dbReference>
<dbReference type="InterPro" id="IPR013655">
    <property type="entry name" value="PAS_fold_3"/>
</dbReference>
<dbReference type="InterPro" id="IPR035919">
    <property type="entry name" value="EAL_sf"/>
</dbReference>
<feature type="domain" description="PAS" evidence="2">
    <location>
        <begin position="109"/>
        <end position="161"/>
    </location>
</feature>
<dbReference type="InterPro" id="IPR000014">
    <property type="entry name" value="PAS"/>
</dbReference>
<dbReference type="Gene3D" id="3.30.450.20">
    <property type="entry name" value="PAS domain"/>
    <property type="match status" value="1"/>
</dbReference>
<protein>
    <submittedName>
        <fullName evidence="5">EAL domain-containing protein</fullName>
    </submittedName>
</protein>
<dbReference type="AlphaFoldDB" id="A0A9X2FVJ0"/>
<name>A0A9X2FVJ0_9GAMM</name>
<dbReference type="NCBIfam" id="TIGR00254">
    <property type="entry name" value="GGDEF"/>
    <property type="match status" value="1"/>
</dbReference>
<feature type="domain" description="EAL" evidence="3">
    <location>
        <begin position="503"/>
        <end position="753"/>
    </location>
</feature>
<dbReference type="Pfam" id="PF00990">
    <property type="entry name" value="GGDEF"/>
    <property type="match status" value="1"/>
</dbReference>
<dbReference type="Pfam" id="PF00563">
    <property type="entry name" value="EAL"/>
    <property type="match status" value="1"/>
</dbReference>
<evidence type="ECO:0000313" key="6">
    <source>
        <dbReference type="Proteomes" id="UP001139474"/>
    </source>
</evidence>
<evidence type="ECO:0000259" key="2">
    <source>
        <dbReference type="PROSITE" id="PS50112"/>
    </source>
</evidence>
<dbReference type="SUPFAM" id="SSF55785">
    <property type="entry name" value="PYP-like sensor domain (PAS domain)"/>
    <property type="match status" value="2"/>
</dbReference>
<organism evidence="5 6">
    <name type="scientific">Idiomarina rhizosphaerae</name>
    <dbReference type="NCBI Taxonomy" id="2961572"/>
    <lineage>
        <taxon>Bacteria</taxon>
        <taxon>Pseudomonadati</taxon>
        <taxon>Pseudomonadota</taxon>
        <taxon>Gammaproteobacteria</taxon>
        <taxon>Alteromonadales</taxon>
        <taxon>Idiomarinaceae</taxon>
        <taxon>Idiomarina</taxon>
    </lineage>
</organism>
<dbReference type="Proteomes" id="UP001139474">
    <property type="component" value="Unassembled WGS sequence"/>
</dbReference>
<evidence type="ECO:0000259" key="3">
    <source>
        <dbReference type="PROSITE" id="PS50883"/>
    </source>
</evidence>
<dbReference type="Gene3D" id="3.20.20.450">
    <property type="entry name" value="EAL domain"/>
    <property type="match status" value="1"/>
</dbReference>
<comment type="caution">
    <text evidence="5">The sequence shown here is derived from an EMBL/GenBank/DDBJ whole genome shotgun (WGS) entry which is preliminary data.</text>
</comment>
<dbReference type="RefSeq" id="WP_253619079.1">
    <property type="nucleotide sequence ID" value="NZ_JAMZDE010000006.1"/>
</dbReference>
<dbReference type="NCBIfam" id="TIGR00229">
    <property type="entry name" value="sensory_box"/>
    <property type="match status" value="1"/>
</dbReference>
<dbReference type="InterPro" id="IPR029787">
    <property type="entry name" value="Nucleotide_cyclase"/>
</dbReference>
<feature type="domain" description="GGDEF" evidence="4">
    <location>
        <begin position="359"/>
        <end position="495"/>
    </location>
</feature>
<keyword evidence="6" id="KW-1185">Reference proteome</keyword>
<dbReference type="PROSITE" id="PS50883">
    <property type="entry name" value="EAL"/>
    <property type="match status" value="1"/>
</dbReference>
<dbReference type="SUPFAM" id="SSF141868">
    <property type="entry name" value="EAL domain-like"/>
    <property type="match status" value="1"/>
</dbReference>
<dbReference type="PROSITE" id="PS50887">
    <property type="entry name" value="GGDEF"/>
    <property type="match status" value="1"/>
</dbReference>
<dbReference type="PANTHER" id="PTHR44757">
    <property type="entry name" value="DIGUANYLATE CYCLASE DGCP"/>
    <property type="match status" value="1"/>
</dbReference>
<gene>
    <name evidence="5" type="ORF">NJR55_07035</name>
</gene>
<dbReference type="PANTHER" id="PTHR44757:SF2">
    <property type="entry name" value="BIOFILM ARCHITECTURE MAINTENANCE PROTEIN MBAA"/>
    <property type="match status" value="1"/>
</dbReference>
<feature type="transmembrane region" description="Helical" evidence="1">
    <location>
        <begin position="21"/>
        <end position="43"/>
    </location>
</feature>
<evidence type="ECO:0000313" key="5">
    <source>
        <dbReference type="EMBL" id="MCP1339347.1"/>
    </source>
</evidence>
<dbReference type="SMART" id="SM00052">
    <property type="entry name" value="EAL"/>
    <property type="match status" value="1"/>
</dbReference>
<evidence type="ECO:0000259" key="4">
    <source>
        <dbReference type="PROSITE" id="PS50887"/>
    </source>
</evidence>
<keyword evidence="1" id="KW-0472">Membrane</keyword>
<dbReference type="SUPFAM" id="SSF55073">
    <property type="entry name" value="Nucleotide cyclase"/>
    <property type="match status" value="1"/>
</dbReference>
<dbReference type="InterPro" id="IPR035965">
    <property type="entry name" value="PAS-like_dom_sf"/>
</dbReference>
<dbReference type="InterPro" id="IPR001633">
    <property type="entry name" value="EAL_dom"/>
</dbReference>
<keyword evidence="1" id="KW-0812">Transmembrane</keyword>
<dbReference type="CDD" id="cd00130">
    <property type="entry name" value="PAS"/>
    <property type="match status" value="1"/>
</dbReference>
<keyword evidence="1" id="KW-1133">Transmembrane helix</keyword>
<dbReference type="Pfam" id="PF08447">
    <property type="entry name" value="PAS_3"/>
    <property type="match status" value="1"/>
</dbReference>